<feature type="region of interest" description="Disordered" evidence="2">
    <location>
        <begin position="206"/>
        <end position="238"/>
    </location>
</feature>
<dbReference type="Gene3D" id="3.40.50.10190">
    <property type="entry name" value="BRCT domain"/>
    <property type="match status" value="4"/>
</dbReference>
<keyword evidence="1" id="KW-0677">Repeat</keyword>
<feature type="domain" description="BRCT" evidence="3">
    <location>
        <begin position="8"/>
        <end position="81"/>
    </location>
</feature>
<dbReference type="InterPro" id="IPR036420">
    <property type="entry name" value="BRCT_dom_sf"/>
</dbReference>
<gene>
    <name evidence="4" type="ORF">N7493_007713</name>
</gene>
<dbReference type="InterPro" id="IPR059215">
    <property type="entry name" value="BRCT2_TopBP1-like"/>
</dbReference>
<dbReference type="InterPro" id="IPR001357">
    <property type="entry name" value="BRCT_dom"/>
</dbReference>
<feature type="domain" description="BRCT" evidence="3">
    <location>
        <begin position="103"/>
        <end position="192"/>
    </location>
</feature>
<feature type="compositionally biased region" description="Low complexity" evidence="2">
    <location>
        <begin position="629"/>
        <end position="640"/>
    </location>
</feature>
<dbReference type="PANTHER" id="PTHR13561">
    <property type="entry name" value="DNA REPLICATION REGULATOR DPB11-RELATED"/>
    <property type="match status" value="1"/>
</dbReference>
<dbReference type="GO" id="GO:0033314">
    <property type="term" value="P:mitotic DNA replication checkpoint signaling"/>
    <property type="evidence" value="ECO:0007669"/>
    <property type="project" value="TreeGrafter"/>
</dbReference>
<evidence type="ECO:0000259" key="3">
    <source>
        <dbReference type="PROSITE" id="PS50172"/>
    </source>
</evidence>
<dbReference type="SMART" id="SM00292">
    <property type="entry name" value="BRCT"/>
    <property type="match status" value="4"/>
</dbReference>
<evidence type="ECO:0000313" key="5">
    <source>
        <dbReference type="Proteomes" id="UP001215712"/>
    </source>
</evidence>
<organism evidence="4 5">
    <name type="scientific">Penicillium malachiteum</name>
    <dbReference type="NCBI Taxonomy" id="1324776"/>
    <lineage>
        <taxon>Eukaryota</taxon>
        <taxon>Fungi</taxon>
        <taxon>Dikarya</taxon>
        <taxon>Ascomycota</taxon>
        <taxon>Pezizomycotina</taxon>
        <taxon>Eurotiomycetes</taxon>
        <taxon>Eurotiomycetidae</taxon>
        <taxon>Eurotiales</taxon>
        <taxon>Aspergillaceae</taxon>
        <taxon>Penicillium</taxon>
    </lineage>
</organism>
<evidence type="ECO:0000256" key="1">
    <source>
        <dbReference type="ARBA" id="ARBA00022737"/>
    </source>
</evidence>
<dbReference type="GO" id="GO:0007095">
    <property type="term" value="P:mitotic G2 DNA damage checkpoint signaling"/>
    <property type="evidence" value="ECO:0007669"/>
    <property type="project" value="TreeGrafter"/>
</dbReference>
<evidence type="ECO:0000256" key="2">
    <source>
        <dbReference type="SAM" id="MobiDB-lite"/>
    </source>
</evidence>
<dbReference type="CDD" id="cd17731">
    <property type="entry name" value="BRCT_TopBP1_rpt2_like"/>
    <property type="match status" value="1"/>
</dbReference>
<dbReference type="PROSITE" id="PS50172">
    <property type="entry name" value="BRCT"/>
    <property type="match status" value="4"/>
</dbReference>
<dbReference type="GO" id="GO:0006270">
    <property type="term" value="P:DNA replication initiation"/>
    <property type="evidence" value="ECO:0007669"/>
    <property type="project" value="TreeGrafter"/>
</dbReference>
<keyword evidence="5" id="KW-1185">Reference proteome</keyword>
<dbReference type="EMBL" id="JAQJAN010000011">
    <property type="protein sequence ID" value="KAJ5719258.1"/>
    <property type="molecule type" value="Genomic_DNA"/>
</dbReference>
<sequence>MGGIVASDKEHPLAGAVICFTSVSMEKKTQLANAAKEMGAIERPDLTSEVTHLFVGSTDSAKYQFVARERNDVLVLQPEWIEAVRELWMQGEDFDMQALEKEHKLPAFFGLTLCITGFSDMGLRTKMNDIAMVNGAEFRKDLTKSVTHLVARTAEGEKYKFATQWGIKVVAEKWFHDCVERGMILDEEKYHPLLPLEEQGVGAWIRPSLTDGQPGKQRSAPGGSDSRPRKKLRRTASTKLIGQNENIWGDIIGAGFMNTEMNDPVNNNDEEMDTPPRKPVIQAAKSFASESAFGDSMEKSQRMMPPKAPEGFLSGSYIYLHGFSSKQMGILHRHLDSNGAQCVESLTEFSRPSIPKTGQGLYIMVPYQTPSKEIPSTDDMAFECDVVTDMWLEKCLHARKLVHPESHIASTPFPKFPIPGFPGMRVCSTGFGGIDLLHLSKLVNLMGAKYDEVLTQHASVLICNDPQTASVDKLRHTREWGVPAVSADWLWISIKSGQKKPFDPYLAQKRTSQPRLSEEKPGAAFANEAIDQESDKADDVQAQPLKESAHGKAPENLQAAKQNRNRIMPIIDDAFSNDAENDAPMPSIPESRSPTPNRTENNPTEEESTSEQPQEDPPKPAAPSALDTALKGLLQQAQAAKSRQQKEGSVTTDEDGFPHRRKRKPLLGRATSHSSTKLLDNPAAPSRASSIDTINDDGLGVPLDSGDPTRDNSLSRTNSRINDQSLSSMFSGGGGKFDFLADKQPLLNGNEEDEENIVPQMTQLDYEDADAAAMRAEFLRDAGKLPSKSKEADTGMLLGEARELEDVGWGSRRRTRKHPRSED</sequence>
<name>A0AAD6MU79_9EURO</name>
<comment type="caution">
    <text evidence="4">The sequence shown here is derived from an EMBL/GenBank/DDBJ whole genome shotgun (WGS) entry which is preliminary data.</text>
</comment>
<dbReference type="CDD" id="cd17723">
    <property type="entry name" value="BRCT_Rad4_rpt4"/>
    <property type="match status" value="1"/>
</dbReference>
<proteinExistence type="predicted"/>
<feature type="region of interest" description="Disordered" evidence="2">
    <location>
        <begin position="804"/>
        <end position="823"/>
    </location>
</feature>
<accession>A0AAD6MU79</accession>
<feature type="domain" description="BRCT" evidence="3">
    <location>
        <begin position="421"/>
        <end position="507"/>
    </location>
</feature>
<dbReference type="Proteomes" id="UP001215712">
    <property type="component" value="Unassembled WGS sequence"/>
</dbReference>
<reference evidence="4" key="1">
    <citation type="journal article" date="2023" name="IMA Fungus">
        <title>Comparative genomic study of the Penicillium genus elucidates a diverse pangenome and 15 lateral gene transfer events.</title>
        <authorList>
            <person name="Petersen C."/>
            <person name="Sorensen T."/>
            <person name="Nielsen M.R."/>
            <person name="Sondergaard T.E."/>
            <person name="Sorensen J.L."/>
            <person name="Fitzpatrick D.A."/>
            <person name="Frisvad J.C."/>
            <person name="Nielsen K.L."/>
        </authorList>
    </citation>
    <scope>NUCLEOTIDE SEQUENCE</scope>
    <source>
        <strain evidence="4">IBT 17514</strain>
    </source>
</reference>
<feature type="compositionally biased region" description="Basic residues" evidence="2">
    <location>
        <begin position="811"/>
        <end position="823"/>
    </location>
</feature>
<dbReference type="CDD" id="cd18433">
    <property type="entry name" value="BRCT_Rad4_rpt3"/>
    <property type="match status" value="1"/>
</dbReference>
<protein>
    <recommendedName>
        <fullName evidence="3">BRCT domain-containing protein</fullName>
    </recommendedName>
</protein>
<dbReference type="AlphaFoldDB" id="A0AAD6MU79"/>
<dbReference type="SUPFAM" id="SSF52113">
    <property type="entry name" value="BRCT domain"/>
    <property type="match status" value="4"/>
</dbReference>
<dbReference type="PANTHER" id="PTHR13561:SF20">
    <property type="entry name" value="DNA TOPOISOMERASE 2-BINDING PROTEIN 1"/>
    <property type="match status" value="1"/>
</dbReference>
<feature type="compositionally biased region" description="Low complexity" evidence="2">
    <location>
        <begin position="592"/>
        <end position="602"/>
    </location>
</feature>
<feature type="domain" description="BRCT" evidence="3">
    <location>
        <begin position="308"/>
        <end position="409"/>
    </location>
</feature>
<feature type="region of interest" description="Disordered" evidence="2">
    <location>
        <begin position="532"/>
        <end position="728"/>
    </location>
</feature>
<evidence type="ECO:0000313" key="4">
    <source>
        <dbReference type="EMBL" id="KAJ5719258.1"/>
    </source>
</evidence>
<feature type="compositionally biased region" description="Polar residues" evidence="2">
    <location>
        <begin position="711"/>
        <end position="728"/>
    </location>
</feature>
<dbReference type="Pfam" id="PF12738">
    <property type="entry name" value="PTCB-BRCT"/>
    <property type="match status" value="3"/>
</dbReference>
<reference evidence="4" key="2">
    <citation type="submission" date="2023-01" db="EMBL/GenBank/DDBJ databases">
        <authorList>
            <person name="Petersen C."/>
        </authorList>
    </citation>
    <scope>NUCLEOTIDE SEQUENCE</scope>
    <source>
        <strain evidence="4">IBT 17514</strain>
    </source>
</reference>